<keyword evidence="4" id="KW-1185">Reference proteome</keyword>
<dbReference type="AlphaFoldDB" id="A0A497XK58"/>
<reference evidence="3 4" key="1">
    <citation type="submission" date="2018-10" db="EMBL/GenBank/DDBJ databases">
        <title>Genomic Encyclopedia of Type Strains, Phase IV (KMG-IV): sequencing the most valuable type-strain genomes for metagenomic binning, comparative biology and taxonomic classification.</title>
        <authorList>
            <person name="Goeker M."/>
        </authorList>
    </citation>
    <scope>NUCLEOTIDE SEQUENCE [LARGE SCALE GENOMIC DNA]</scope>
    <source>
        <strain evidence="3 4">DSM 26916</strain>
    </source>
</reference>
<gene>
    <name evidence="3" type="ORF">DFR35_0205</name>
</gene>
<evidence type="ECO:0000259" key="2">
    <source>
        <dbReference type="Pfam" id="PF17131"/>
    </source>
</evidence>
<organism evidence="3 4">
    <name type="scientific">Sulfurisoma sediminicola</name>
    <dbReference type="NCBI Taxonomy" id="1381557"/>
    <lineage>
        <taxon>Bacteria</taxon>
        <taxon>Pseudomonadati</taxon>
        <taxon>Pseudomonadota</taxon>
        <taxon>Betaproteobacteria</taxon>
        <taxon>Nitrosomonadales</taxon>
        <taxon>Sterolibacteriaceae</taxon>
        <taxon>Sulfurisoma</taxon>
    </lineage>
</organism>
<dbReference type="InterPro" id="IPR033399">
    <property type="entry name" value="TP_0789-like"/>
</dbReference>
<feature type="signal peptide" evidence="1">
    <location>
        <begin position="1"/>
        <end position="26"/>
    </location>
</feature>
<dbReference type="Pfam" id="PF17131">
    <property type="entry name" value="LolA_like"/>
    <property type="match status" value="1"/>
</dbReference>
<proteinExistence type="predicted"/>
<comment type="caution">
    <text evidence="3">The sequence shown here is derived from an EMBL/GenBank/DDBJ whole genome shotgun (WGS) entry which is preliminary data.</text>
</comment>
<evidence type="ECO:0000256" key="1">
    <source>
        <dbReference type="SAM" id="SignalP"/>
    </source>
</evidence>
<dbReference type="Gene3D" id="2.50.20.10">
    <property type="entry name" value="Lipoprotein localisation LolA/LolB/LppX"/>
    <property type="match status" value="1"/>
</dbReference>
<evidence type="ECO:0000313" key="3">
    <source>
        <dbReference type="EMBL" id="RLJ67656.1"/>
    </source>
</evidence>
<keyword evidence="1" id="KW-0732">Signal</keyword>
<protein>
    <submittedName>
        <fullName evidence="3">Outer membrane lipoprotein-sorting protein</fullName>
    </submittedName>
</protein>
<name>A0A497XK58_9PROT</name>
<dbReference type="EMBL" id="RCCI01000004">
    <property type="protein sequence ID" value="RLJ67656.1"/>
    <property type="molecule type" value="Genomic_DNA"/>
</dbReference>
<dbReference type="Proteomes" id="UP000268908">
    <property type="component" value="Unassembled WGS sequence"/>
</dbReference>
<feature type="domain" description="Uncharacterized protein TP-0789" evidence="2">
    <location>
        <begin position="71"/>
        <end position="244"/>
    </location>
</feature>
<keyword evidence="3" id="KW-0449">Lipoprotein</keyword>
<evidence type="ECO:0000313" key="4">
    <source>
        <dbReference type="Proteomes" id="UP000268908"/>
    </source>
</evidence>
<accession>A0A497XK58</accession>
<dbReference type="CDD" id="cd16329">
    <property type="entry name" value="LolA_like"/>
    <property type="match status" value="1"/>
</dbReference>
<feature type="chain" id="PRO_5019782185" evidence="1">
    <location>
        <begin position="27"/>
        <end position="250"/>
    </location>
</feature>
<sequence>MSDYRKLIMKKLSVLLLLLAALPAFALDGTDILKKVDRNLEPEAYEMLRKLVNVEPDGKRKEFVLYSVKKGRDKIVALFLAPQSDKGRATLRLGDNMWLFIPEVGKPMRITSLQSVTGGVFNNADILRIDYAAEYNVEATVEEKDQYLLSLKAKTAEVAYDKLKMWVDRKALLPVTIECYAASGMLIKTLRFKDTKDFGGGIKRPATLETDSPLYKDYKSVMLYSSIRKREFPDEVFSLNYLPRVEDLRK</sequence>